<dbReference type="CDD" id="cd08977">
    <property type="entry name" value="SusD"/>
    <property type="match status" value="1"/>
</dbReference>
<evidence type="ECO:0000256" key="3">
    <source>
        <dbReference type="ARBA" id="ARBA00022729"/>
    </source>
</evidence>
<comment type="similarity">
    <text evidence="2">Belongs to the SusD family.</text>
</comment>
<dbReference type="Pfam" id="PF14322">
    <property type="entry name" value="SusD-like_3"/>
    <property type="match status" value="1"/>
</dbReference>
<protein>
    <submittedName>
        <fullName evidence="8">RagB/SusD family nutrient uptake outer membrane protein</fullName>
    </submittedName>
</protein>
<comment type="subcellular location">
    <subcellularLocation>
        <location evidence="1">Cell outer membrane</location>
    </subcellularLocation>
</comment>
<dbReference type="EMBL" id="JBHRTA010000038">
    <property type="protein sequence ID" value="MFC3199315.1"/>
    <property type="molecule type" value="Genomic_DNA"/>
</dbReference>
<keyword evidence="5" id="KW-0998">Cell outer membrane</keyword>
<sequence length="504" mass="57762">MKTNIIYILFFATLCFSCDRDFLKEDPRSVLNPVGFYTDEAGLRAGVNATYAALRPMYGEQEAPFQLTLLGTDLFTHGKAEIGLPFDYYDADLNSFSGEVAFIWNNCYNLINIANSVVSSAPEVQMNEVEKNHLVGEARFIRALAYFWLVQQFSDVPLRLEPTMGVVREVKRNSKDEVYKAIIADLVTAEANLGDSHAQWGRVRKGAARHLLSKVYLTIGDWENAFFYADKVIADKSNYGLEATFSDIFHHDNQVNKEVVFSVQYRNDLVNSGIGNRTHLFFTNSYSDIPGMQRELQWGRPWSRYAPTAFLMSLFDDESDERTDIWRTFDDFYYNNPSSLPDGKSLGDPIDPSWENTIEFHPALIKYWDPTRPQVNEERGNKDFIVFRLAETYLIAAEALLMDGKRAAALPYFNAVRQRASREGYDLSVTEEMLDVDLILDERARELAGEMHRWFDLVRTGKAVERIRLYSKNGANIQPHHLLRPIPQNEIDLLETPLPQNDGY</sequence>
<keyword evidence="3" id="KW-0732">Signal</keyword>
<dbReference type="SUPFAM" id="SSF48452">
    <property type="entry name" value="TPR-like"/>
    <property type="match status" value="1"/>
</dbReference>
<evidence type="ECO:0000256" key="2">
    <source>
        <dbReference type="ARBA" id="ARBA00006275"/>
    </source>
</evidence>
<evidence type="ECO:0000256" key="1">
    <source>
        <dbReference type="ARBA" id="ARBA00004442"/>
    </source>
</evidence>
<feature type="domain" description="RagB/SusD" evidence="6">
    <location>
        <begin position="257"/>
        <end position="504"/>
    </location>
</feature>
<dbReference type="Proteomes" id="UP001595526">
    <property type="component" value="Unassembled WGS sequence"/>
</dbReference>
<accession>A0ABV7JQR6</accession>
<name>A0ABV7JQR6_9SPHI</name>
<evidence type="ECO:0000256" key="5">
    <source>
        <dbReference type="ARBA" id="ARBA00023237"/>
    </source>
</evidence>
<dbReference type="Pfam" id="PF07980">
    <property type="entry name" value="SusD_RagB"/>
    <property type="match status" value="1"/>
</dbReference>
<reference evidence="9" key="1">
    <citation type="journal article" date="2019" name="Int. J. Syst. Evol. Microbiol.">
        <title>The Global Catalogue of Microorganisms (GCM) 10K type strain sequencing project: providing services to taxonomists for standard genome sequencing and annotation.</title>
        <authorList>
            <consortium name="The Broad Institute Genomics Platform"/>
            <consortium name="The Broad Institute Genome Sequencing Center for Infectious Disease"/>
            <person name="Wu L."/>
            <person name="Ma J."/>
        </authorList>
    </citation>
    <scope>NUCLEOTIDE SEQUENCE [LARGE SCALE GENOMIC DNA]</scope>
    <source>
        <strain evidence="9">KCTC 52416</strain>
    </source>
</reference>
<dbReference type="RefSeq" id="WP_379024804.1">
    <property type="nucleotide sequence ID" value="NZ_JBHRTA010000038.1"/>
</dbReference>
<evidence type="ECO:0000313" key="9">
    <source>
        <dbReference type="Proteomes" id="UP001595526"/>
    </source>
</evidence>
<evidence type="ECO:0000259" key="7">
    <source>
        <dbReference type="Pfam" id="PF14322"/>
    </source>
</evidence>
<dbReference type="InterPro" id="IPR011990">
    <property type="entry name" value="TPR-like_helical_dom_sf"/>
</dbReference>
<feature type="domain" description="SusD-like N-terminal" evidence="7">
    <location>
        <begin position="94"/>
        <end position="217"/>
    </location>
</feature>
<comment type="caution">
    <text evidence="8">The sequence shown here is derived from an EMBL/GenBank/DDBJ whole genome shotgun (WGS) entry which is preliminary data.</text>
</comment>
<keyword evidence="9" id="KW-1185">Reference proteome</keyword>
<organism evidence="8 9">
    <name type="scientific">Parapedobacter deserti</name>
    <dbReference type="NCBI Taxonomy" id="1912957"/>
    <lineage>
        <taxon>Bacteria</taxon>
        <taxon>Pseudomonadati</taxon>
        <taxon>Bacteroidota</taxon>
        <taxon>Sphingobacteriia</taxon>
        <taxon>Sphingobacteriales</taxon>
        <taxon>Sphingobacteriaceae</taxon>
        <taxon>Parapedobacter</taxon>
    </lineage>
</organism>
<dbReference type="InterPro" id="IPR033985">
    <property type="entry name" value="SusD-like_N"/>
</dbReference>
<proteinExistence type="inferred from homology"/>
<evidence type="ECO:0000313" key="8">
    <source>
        <dbReference type="EMBL" id="MFC3199315.1"/>
    </source>
</evidence>
<dbReference type="Gene3D" id="1.25.40.390">
    <property type="match status" value="1"/>
</dbReference>
<keyword evidence="4" id="KW-0472">Membrane</keyword>
<gene>
    <name evidence="8" type="ORF">ACFOET_16960</name>
</gene>
<dbReference type="InterPro" id="IPR012944">
    <property type="entry name" value="SusD_RagB_dom"/>
</dbReference>
<evidence type="ECO:0000256" key="4">
    <source>
        <dbReference type="ARBA" id="ARBA00023136"/>
    </source>
</evidence>
<evidence type="ECO:0000259" key="6">
    <source>
        <dbReference type="Pfam" id="PF07980"/>
    </source>
</evidence>